<dbReference type="NCBIfam" id="NF001985">
    <property type="entry name" value="PRK00777.1"/>
    <property type="match status" value="1"/>
</dbReference>
<dbReference type="IntAct" id="A0A1D6GZS6">
    <property type="interactions" value="2"/>
</dbReference>
<evidence type="ECO:0007829" key="15">
    <source>
        <dbReference type="PeptideAtlas" id="A0A1D6GZS6"/>
    </source>
</evidence>
<evidence type="ECO:0000256" key="5">
    <source>
        <dbReference type="ARBA" id="ARBA00022840"/>
    </source>
</evidence>
<dbReference type="InterPro" id="IPR014729">
    <property type="entry name" value="Rossmann-like_a/b/a_fold"/>
</dbReference>
<evidence type="ECO:0000256" key="8">
    <source>
        <dbReference type="ARBA" id="ARBA00057662"/>
    </source>
</evidence>
<dbReference type="NCBIfam" id="TIGR00125">
    <property type="entry name" value="cyt_tran_rel"/>
    <property type="match status" value="1"/>
</dbReference>
<dbReference type="eggNOG" id="KOG3351">
    <property type="taxonomic scope" value="Eukaryota"/>
</dbReference>
<keyword evidence="6" id="KW-0173">Coenzyme A biosynthesis</keyword>
<dbReference type="GeneID" id="103626591"/>
<dbReference type="GO" id="GO:0005524">
    <property type="term" value="F:ATP binding"/>
    <property type="evidence" value="ECO:0007669"/>
    <property type="project" value="UniProtKB-KW"/>
</dbReference>
<dbReference type="GO" id="GO:0004140">
    <property type="term" value="F:dephospho-CoA kinase activity"/>
    <property type="evidence" value="ECO:0000318"/>
    <property type="project" value="GO_Central"/>
</dbReference>
<dbReference type="GO" id="GO:0015937">
    <property type="term" value="P:coenzyme A biosynthetic process"/>
    <property type="evidence" value="ECO:0000318"/>
    <property type="project" value="GO_Central"/>
</dbReference>
<comment type="pathway">
    <text evidence="9">Cofactor biosynthesis; coenzyme A biosynthesis; CoA from (R)-pantothenate: step 4/5.</text>
</comment>
<dbReference type="CDD" id="cd02164">
    <property type="entry name" value="PPAT_CoAS"/>
    <property type="match status" value="1"/>
</dbReference>
<reference evidence="12" key="2">
    <citation type="submission" date="2015-12" db="EMBL/GenBank/DDBJ databases">
        <title>Update maize B73 reference genome by single molecule sequencing technologies.</title>
        <authorList>
            <consortium name="Maize Genome Sequencing Project"/>
            <person name="Ware D."/>
        </authorList>
    </citation>
    <scope>NUCLEOTIDE SEQUENCE</scope>
    <source>
        <tissue evidence="12">Seedling</tissue>
    </source>
</reference>
<evidence type="ECO:0000313" key="13">
    <source>
        <dbReference type="EnsemblPlants" id="Zm00001eb231510_P001"/>
    </source>
</evidence>
<sequence length="223" mass="23783">MAMEEGSGAVEKGPAVGTVADASASVIGEGAVKEEAGGRRQPPAGYAAVVIGGTFDRLHQGHHLFLKAAAELARERIVVGVCDGPMLAKKQYADLIQPIEKRMQNAMDYIKFIKPDLDVRVEPIVDPFGPSIVDQGLEAIIVSKETLPGGHAVNRKRAERGLTQLQIEVIELVPEESTGDKISSTAFRKMEAERALQQQNKQDDTAVGTPVGVQNIAVQSHGA</sequence>
<evidence type="ECO:0000256" key="7">
    <source>
        <dbReference type="ARBA" id="ARBA00029346"/>
    </source>
</evidence>
<dbReference type="PaxDb" id="4577-AC192244.3_FGP007"/>
<dbReference type="ExpressionAtlas" id="A0A1D6GZS6">
    <property type="expression patterns" value="baseline and differential"/>
</dbReference>
<dbReference type="GO" id="GO:0004595">
    <property type="term" value="F:pantetheine-phosphate adenylyltransferase activity"/>
    <property type="evidence" value="ECO:0000318"/>
    <property type="project" value="GO_Central"/>
</dbReference>
<evidence type="ECO:0000256" key="3">
    <source>
        <dbReference type="ARBA" id="ARBA00022695"/>
    </source>
</evidence>
<reference evidence="13" key="4">
    <citation type="submission" date="2021-05" db="UniProtKB">
        <authorList>
            <consortium name="EnsemblPlants"/>
        </authorList>
    </citation>
    <scope>IDENTIFICATION</scope>
    <source>
        <strain evidence="13">cv. B73</strain>
    </source>
</reference>
<dbReference type="EnsemblPlants" id="Zm00001eb231510_T001">
    <property type="protein sequence ID" value="Zm00001eb231510_P001"/>
    <property type="gene ID" value="Zm00001eb231510"/>
</dbReference>
<reference evidence="14" key="1">
    <citation type="journal article" date="2009" name="Science">
        <title>The B73 maize genome: complexity, diversity, and dynamics.</title>
        <authorList>
            <person name="Schnable P.S."/>
            <person name="Ware D."/>
            <person name="Fulton R.S."/>
            <person name="Stein J.C."/>
            <person name="Wei F."/>
            <person name="Pasternak S."/>
            <person name="Liang C."/>
            <person name="Zhang J."/>
            <person name="Fulton L."/>
            <person name="Graves T.A."/>
            <person name="Minx P."/>
            <person name="Reily A.D."/>
            <person name="Courtney L."/>
            <person name="Kruchowski S.S."/>
            <person name="Tomlinson C."/>
            <person name="Strong C."/>
            <person name="Delehaunty K."/>
            <person name="Fronick C."/>
            <person name="Courtney B."/>
            <person name="Rock S.M."/>
            <person name="Belter E."/>
            <person name="Du F."/>
            <person name="Kim K."/>
            <person name="Abbott R.M."/>
            <person name="Cotton M."/>
            <person name="Levy A."/>
            <person name="Marchetto P."/>
            <person name="Ochoa K."/>
            <person name="Jackson S.M."/>
            <person name="Gillam B."/>
            <person name="Chen W."/>
            <person name="Yan L."/>
            <person name="Higginbotham J."/>
            <person name="Cardenas M."/>
            <person name="Waligorski J."/>
            <person name="Applebaum E."/>
            <person name="Phelps L."/>
            <person name="Falcone J."/>
            <person name="Kanchi K."/>
            <person name="Thane T."/>
            <person name="Scimone A."/>
            <person name="Thane N."/>
            <person name="Henke J."/>
            <person name="Wang T."/>
            <person name="Ruppert J."/>
            <person name="Shah N."/>
            <person name="Rotter K."/>
            <person name="Hodges J."/>
            <person name="Ingenthron E."/>
            <person name="Cordes M."/>
            <person name="Kohlberg S."/>
            <person name="Sgro J."/>
            <person name="Delgado B."/>
            <person name="Mead K."/>
            <person name="Chinwalla A."/>
            <person name="Leonard S."/>
            <person name="Crouse K."/>
            <person name="Collura K."/>
            <person name="Kudrna D."/>
            <person name="Currie J."/>
            <person name="He R."/>
            <person name="Angelova A."/>
            <person name="Rajasekar S."/>
            <person name="Mueller T."/>
            <person name="Lomeli R."/>
            <person name="Scara G."/>
            <person name="Ko A."/>
            <person name="Delaney K."/>
            <person name="Wissotski M."/>
            <person name="Lopez G."/>
            <person name="Campos D."/>
            <person name="Braidotti M."/>
            <person name="Ashley E."/>
            <person name="Golser W."/>
            <person name="Kim H."/>
            <person name="Lee S."/>
            <person name="Lin J."/>
            <person name="Dujmic Z."/>
            <person name="Kim W."/>
            <person name="Talag J."/>
            <person name="Zuccolo A."/>
            <person name="Fan C."/>
            <person name="Sebastian A."/>
            <person name="Kramer M."/>
            <person name="Spiegel L."/>
            <person name="Nascimento L."/>
            <person name="Zutavern T."/>
            <person name="Miller B."/>
            <person name="Ambroise C."/>
            <person name="Muller S."/>
            <person name="Spooner W."/>
            <person name="Narechania A."/>
            <person name="Ren L."/>
            <person name="Wei S."/>
            <person name="Kumari S."/>
            <person name="Faga B."/>
            <person name="Levy M.J."/>
            <person name="McMahan L."/>
            <person name="Van Buren P."/>
            <person name="Vaughn M.W."/>
            <person name="Ying K."/>
            <person name="Yeh C.-T."/>
            <person name="Emrich S.J."/>
            <person name="Jia Y."/>
            <person name="Kalyanaraman A."/>
            <person name="Hsia A.-P."/>
            <person name="Barbazuk W.B."/>
            <person name="Baucom R.S."/>
            <person name="Brutnell T.P."/>
            <person name="Carpita N.C."/>
            <person name="Chaparro C."/>
            <person name="Chia J.-M."/>
            <person name="Deragon J.-M."/>
            <person name="Estill J.C."/>
            <person name="Fu Y."/>
            <person name="Jeddeloh J.A."/>
            <person name="Han Y."/>
            <person name="Lee H."/>
            <person name="Li P."/>
            <person name="Lisch D.R."/>
            <person name="Liu S."/>
            <person name="Liu Z."/>
            <person name="Nagel D.H."/>
            <person name="McCann M.C."/>
            <person name="SanMiguel P."/>
            <person name="Myers A.M."/>
            <person name="Nettleton D."/>
            <person name="Nguyen J."/>
            <person name="Penning B.W."/>
            <person name="Ponnala L."/>
            <person name="Schneider K.L."/>
            <person name="Schwartz D.C."/>
            <person name="Sharma A."/>
            <person name="Soderlund C."/>
            <person name="Springer N.M."/>
            <person name="Sun Q."/>
            <person name="Wang H."/>
            <person name="Waterman M."/>
            <person name="Westerman R."/>
            <person name="Wolfgruber T.K."/>
            <person name="Yang L."/>
            <person name="Yu Y."/>
            <person name="Zhang L."/>
            <person name="Zhou S."/>
            <person name="Zhu Q."/>
            <person name="Bennetzen J.L."/>
            <person name="Dawe R.K."/>
            <person name="Jiang J."/>
            <person name="Jiang N."/>
            <person name="Presting G.G."/>
            <person name="Wessler S.R."/>
            <person name="Aluru S."/>
            <person name="Martienssen R.A."/>
            <person name="Clifton S.W."/>
            <person name="McCombie W.R."/>
            <person name="Wing R.A."/>
            <person name="Wilson R.K."/>
        </authorList>
    </citation>
    <scope>NUCLEOTIDE SEQUENCE [LARGE SCALE GENOMIC DNA]</scope>
    <source>
        <strain evidence="14">cv. B73</strain>
    </source>
</reference>
<dbReference type="PANTHER" id="PTHR10695">
    <property type="entry name" value="DEPHOSPHO-COA KINASE-RELATED"/>
    <property type="match status" value="1"/>
</dbReference>
<evidence type="ECO:0000256" key="2">
    <source>
        <dbReference type="ARBA" id="ARBA00022679"/>
    </source>
</evidence>
<dbReference type="GO" id="GO:0009651">
    <property type="term" value="P:response to salt stress"/>
    <property type="evidence" value="ECO:0007669"/>
    <property type="project" value="EnsemblPlants"/>
</dbReference>
<dbReference type="SMR" id="A0A1D6GZS6"/>
<evidence type="ECO:0000259" key="11">
    <source>
        <dbReference type="Pfam" id="PF01467"/>
    </source>
</evidence>
<gene>
    <name evidence="13" type="primary">LOC103626591</name>
    <name evidence="12" type="ORF">ZEAMMB73_Zm00001d015182</name>
</gene>
<proteinExistence type="evidence at protein level"/>
<evidence type="ECO:0000256" key="1">
    <source>
        <dbReference type="ARBA" id="ARBA00012392"/>
    </source>
</evidence>
<dbReference type="GO" id="GO:0080020">
    <property type="term" value="P:regulation of coenzyme A biosynthetic process"/>
    <property type="evidence" value="ECO:0007669"/>
    <property type="project" value="EnsemblPlants"/>
</dbReference>
<dbReference type="SUPFAM" id="SSF52374">
    <property type="entry name" value="Nucleotidylyl transferase"/>
    <property type="match status" value="1"/>
</dbReference>
<dbReference type="RefSeq" id="NP_001316610.1">
    <property type="nucleotide sequence ID" value="NM_001329681.1"/>
</dbReference>
<comment type="similarity">
    <text evidence="10">Belongs to the eukaryotic CoaD family.</text>
</comment>
<evidence type="ECO:0000256" key="4">
    <source>
        <dbReference type="ARBA" id="ARBA00022741"/>
    </source>
</evidence>
<dbReference type="Gene3D" id="3.40.50.620">
    <property type="entry name" value="HUPs"/>
    <property type="match status" value="1"/>
</dbReference>
<dbReference type="KEGG" id="zma:103626591"/>
<accession>A0A1D6GZS6</accession>
<keyword evidence="4" id="KW-0547">Nucleotide-binding</keyword>
<evidence type="ECO:0000256" key="9">
    <source>
        <dbReference type="ARBA" id="ARBA00060565"/>
    </source>
</evidence>
<keyword evidence="15" id="KW-1267">Proteomics identification</keyword>
<dbReference type="GO" id="GO:0006629">
    <property type="term" value="P:lipid metabolic process"/>
    <property type="evidence" value="ECO:0007669"/>
    <property type="project" value="EnsemblPlants"/>
</dbReference>
<dbReference type="Pfam" id="PF01467">
    <property type="entry name" value="CTP_transf_like"/>
    <property type="match status" value="1"/>
</dbReference>
<dbReference type="OMA" id="APHEQAV"/>
<dbReference type="EC" id="2.7.7.3" evidence="1"/>
<dbReference type="AlphaFoldDB" id="A0A1D6GZS6"/>
<keyword evidence="5" id="KW-0067">ATP-binding</keyword>
<name>A0A1D6GZS6_MAIZE</name>
<evidence type="ECO:0000256" key="6">
    <source>
        <dbReference type="ARBA" id="ARBA00022993"/>
    </source>
</evidence>
<dbReference type="InterPro" id="IPR004821">
    <property type="entry name" value="Cyt_trans-like"/>
</dbReference>
<dbReference type="GO" id="GO:0019915">
    <property type="term" value="P:lipid storage"/>
    <property type="evidence" value="ECO:0007669"/>
    <property type="project" value="EnsemblPlants"/>
</dbReference>
<dbReference type="FunFam" id="3.40.50.620:FF:000156">
    <property type="entry name" value="Phosphopantetheine adenylyltransferase 1-like"/>
    <property type="match status" value="1"/>
</dbReference>
<feature type="domain" description="Cytidyltransferase-like" evidence="11">
    <location>
        <begin position="50"/>
        <end position="189"/>
    </location>
</feature>
<dbReference type="Gramene" id="Zm00001eb231510_T001">
    <property type="protein sequence ID" value="Zm00001eb231510_P001"/>
    <property type="gene ID" value="Zm00001eb231510"/>
</dbReference>
<reference evidence="13" key="3">
    <citation type="submission" date="2019-07" db="EMBL/GenBank/DDBJ databases">
        <authorList>
            <person name="Seetharam A."/>
            <person name="Woodhouse M."/>
            <person name="Cannon E."/>
        </authorList>
    </citation>
    <scope>NUCLEOTIDE SEQUENCE [LARGE SCALE GENOMIC DNA]</scope>
    <source>
        <strain evidence="13">cv. B73</strain>
    </source>
</reference>
<dbReference type="EMBL" id="CM000781">
    <property type="protein sequence ID" value="AQK68233.1"/>
    <property type="molecule type" value="Genomic_DNA"/>
</dbReference>
<comment type="catalytic activity">
    <reaction evidence="7">
        <text>(R)-4'-phosphopantetheine + ATP + H(+) = 3'-dephospho-CoA + diphosphate</text>
        <dbReference type="Rhea" id="RHEA:19801"/>
        <dbReference type="ChEBI" id="CHEBI:15378"/>
        <dbReference type="ChEBI" id="CHEBI:30616"/>
        <dbReference type="ChEBI" id="CHEBI:33019"/>
        <dbReference type="ChEBI" id="CHEBI:57328"/>
        <dbReference type="ChEBI" id="CHEBI:61723"/>
        <dbReference type="EC" id="2.7.7.3"/>
    </reaction>
</comment>
<keyword evidence="14" id="KW-1185">Reference proteome</keyword>
<protein>
    <recommendedName>
        <fullName evidence="1">pantetheine-phosphate adenylyltransferase</fullName>
        <ecNumber evidence="1">2.7.7.3</ecNumber>
    </recommendedName>
</protein>
<comment type="function">
    <text evidence="8">Reversibly transfers an adenylyl group from ATP to 4'-phosphopantetheine, yielding dephospho-CoA (dPCoA) and pyrophosphate. Does not accept 4'-phosphopantothenoylcysteine as a substrate.</text>
</comment>
<evidence type="ECO:0000313" key="14">
    <source>
        <dbReference type="Proteomes" id="UP000007305"/>
    </source>
</evidence>
<dbReference type="STRING" id="4577.A0A1D6GZS6"/>
<keyword evidence="3" id="KW-0548">Nucleotidyltransferase</keyword>
<organism evidence="13 14">
    <name type="scientific">Zea mays</name>
    <name type="common">Maize</name>
    <dbReference type="NCBI Taxonomy" id="4577"/>
    <lineage>
        <taxon>Eukaryota</taxon>
        <taxon>Viridiplantae</taxon>
        <taxon>Streptophyta</taxon>
        <taxon>Embryophyta</taxon>
        <taxon>Tracheophyta</taxon>
        <taxon>Spermatophyta</taxon>
        <taxon>Magnoliopsida</taxon>
        <taxon>Liliopsida</taxon>
        <taxon>Poales</taxon>
        <taxon>Poaceae</taxon>
        <taxon>PACMAD clade</taxon>
        <taxon>Panicoideae</taxon>
        <taxon>Andropogonodae</taxon>
        <taxon>Andropogoneae</taxon>
        <taxon>Tripsacinae</taxon>
        <taxon>Zea</taxon>
    </lineage>
</organism>
<evidence type="ECO:0000313" key="12">
    <source>
        <dbReference type="EMBL" id="AQK68233.1"/>
    </source>
</evidence>
<dbReference type="PANTHER" id="PTHR10695:SF46">
    <property type="entry name" value="BIFUNCTIONAL COENZYME A SYNTHASE-RELATED"/>
    <property type="match status" value="1"/>
</dbReference>
<keyword evidence="2" id="KW-0808">Transferase</keyword>
<dbReference type="OrthoDB" id="27911at2759"/>
<dbReference type="Proteomes" id="UP000007305">
    <property type="component" value="Chromosome 5"/>
</dbReference>
<evidence type="ECO:0000256" key="10">
    <source>
        <dbReference type="ARBA" id="ARBA00061172"/>
    </source>
</evidence>